<accession>A0ABN1ZPL5</accession>
<dbReference type="InterPro" id="IPR011330">
    <property type="entry name" value="Glyco_hydro/deAcase_b/a-brl"/>
</dbReference>
<dbReference type="SUPFAM" id="SSF88713">
    <property type="entry name" value="Glycoside hydrolase/deacetylase"/>
    <property type="match status" value="1"/>
</dbReference>
<evidence type="ECO:0000313" key="2">
    <source>
        <dbReference type="Proteomes" id="UP001501470"/>
    </source>
</evidence>
<dbReference type="RefSeq" id="WP_344500423.1">
    <property type="nucleotide sequence ID" value="NZ_BAAAQD010000001.1"/>
</dbReference>
<sequence length="301" mass="32703">MTWIPHQLPAQLPRLTGPDSADLVLMPILNVESWPFDRPMPRKLLTAPHGRDNVPDVPNYSWVDYGLRAGIERLVDGFAGRGLPVGLSVNAAIHTDYPAVFELLLDTGWEFVAHGVRQEAVTGAPDERAAIRESLELLTASTGRRPRGWMGPGLAETVHTPQVLAELGVDYVLDWAVADHPLWMSTTPPLLALPYNLELNDSVVVAVEHQPMPEYVRRVRATVAVLKAEARAEGGARVLALPMHPHLLGVPHRVGGFFEVVQELAADPAVTFADPGTVADWFTAQVPAASPSQPGRRPVTA</sequence>
<dbReference type="EMBL" id="BAAAQD010000001">
    <property type="protein sequence ID" value="GAA1501915.1"/>
    <property type="molecule type" value="Genomic_DNA"/>
</dbReference>
<dbReference type="PANTHER" id="PTHR43123">
    <property type="entry name" value="POLYSACCHARIDE DEACETYLASE-RELATED"/>
    <property type="match status" value="1"/>
</dbReference>
<dbReference type="Proteomes" id="UP001501470">
    <property type="component" value="Unassembled WGS sequence"/>
</dbReference>
<comment type="caution">
    <text evidence="1">The sequence shown here is derived from an EMBL/GenBank/DDBJ whole genome shotgun (WGS) entry which is preliminary data.</text>
</comment>
<keyword evidence="2" id="KW-1185">Reference proteome</keyword>
<reference evidence="1 2" key="1">
    <citation type="journal article" date="2019" name="Int. J. Syst. Evol. Microbiol.">
        <title>The Global Catalogue of Microorganisms (GCM) 10K type strain sequencing project: providing services to taxonomists for standard genome sequencing and annotation.</title>
        <authorList>
            <consortium name="The Broad Institute Genomics Platform"/>
            <consortium name="The Broad Institute Genome Sequencing Center for Infectious Disease"/>
            <person name="Wu L."/>
            <person name="Ma J."/>
        </authorList>
    </citation>
    <scope>NUCLEOTIDE SEQUENCE [LARGE SCALE GENOMIC DNA]</scope>
    <source>
        <strain evidence="1 2">JCM 15933</strain>
    </source>
</reference>
<evidence type="ECO:0000313" key="1">
    <source>
        <dbReference type="EMBL" id="GAA1501915.1"/>
    </source>
</evidence>
<dbReference type="Gene3D" id="3.20.20.370">
    <property type="entry name" value="Glycoside hydrolase/deacetylase"/>
    <property type="match status" value="1"/>
</dbReference>
<organism evidence="1 2">
    <name type="scientific">Dactylosporangium maewongense</name>
    <dbReference type="NCBI Taxonomy" id="634393"/>
    <lineage>
        <taxon>Bacteria</taxon>
        <taxon>Bacillati</taxon>
        <taxon>Actinomycetota</taxon>
        <taxon>Actinomycetes</taxon>
        <taxon>Micromonosporales</taxon>
        <taxon>Micromonosporaceae</taxon>
        <taxon>Dactylosporangium</taxon>
    </lineage>
</organism>
<protein>
    <submittedName>
        <fullName evidence="1">Polysaccharide deacetylase family protein</fullName>
    </submittedName>
</protein>
<proteinExistence type="predicted"/>
<name>A0ABN1ZPL5_9ACTN</name>
<gene>
    <name evidence="1" type="ORF">GCM10009827_012670</name>
</gene>
<dbReference type="PANTHER" id="PTHR43123:SF4">
    <property type="entry name" value="POLYSACCHARIDE DEACETYLASE"/>
    <property type="match status" value="1"/>
</dbReference>